<dbReference type="AlphaFoldDB" id="E9SCR1"/>
<comment type="caution">
    <text evidence="2">The sequence shown here is derived from an EMBL/GenBank/DDBJ whole genome shotgun (WGS) entry which is preliminary data.</text>
</comment>
<evidence type="ECO:0000256" key="1">
    <source>
        <dbReference type="SAM" id="Coils"/>
    </source>
</evidence>
<dbReference type="RefSeq" id="WP_002850038.1">
    <property type="nucleotide sequence ID" value="NZ_ADKM02000085.1"/>
</dbReference>
<accession>E9SCR1</accession>
<evidence type="ECO:0000313" key="2">
    <source>
        <dbReference type="EMBL" id="EGC02946.1"/>
    </source>
</evidence>
<proteinExistence type="predicted"/>
<gene>
    <name evidence="2" type="ORF">CUS_6665</name>
</gene>
<protein>
    <submittedName>
        <fullName evidence="2">Uncharacterized protein</fullName>
    </submittedName>
</protein>
<keyword evidence="1" id="KW-0175">Coiled coil</keyword>
<evidence type="ECO:0000313" key="3">
    <source>
        <dbReference type="Proteomes" id="UP000004259"/>
    </source>
</evidence>
<dbReference type="EMBL" id="ADKM02000085">
    <property type="protein sequence ID" value="EGC02946.1"/>
    <property type="molecule type" value="Genomic_DNA"/>
</dbReference>
<dbReference type="STRING" id="246199.CUS_6665"/>
<organism evidence="2 3">
    <name type="scientific">Ruminococcus albus 8</name>
    <dbReference type="NCBI Taxonomy" id="246199"/>
    <lineage>
        <taxon>Bacteria</taxon>
        <taxon>Bacillati</taxon>
        <taxon>Bacillota</taxon>
        <taxon>Clostridia</taxon>
        <taxon>Eubacteriales</taxon>
        <taxon>Oscillospiraceae</taxon>
        <taxon>Ruminococcus</taxon>
    </lineage>
</organism>
<name>E9SCR1_RUMAL</name>
<dbReference type="Proteomes" id="UP000004259">
    <property type="component" value="Unassembled WGS sequence"/>
</dbReference>
<feature type="coiled-coil region" evidence="1">
    <location>
        <begin position="18"/>
        <end position="45"/>
    </location>
</feature>
<keyword evidence="3" id="KW-1185">Reference proteome</keyword>
<sequence>MTDKELARLKRPELLEILYYMRRELDELREENDKLKKRIDQLTNAAFSIGLKVETAESEASDE</sequence>
<reference evidence="2 3" key="1">
    <citation type="submission" date="2011-02" db="EMBL/GenBank/DDBJ databases">
        <authorList>
            <person name="Nelson K.E."/>
            <person name="Sutton G."/>
            <person name="Torralba M."/>
            <person name="Durkin S."/>
            <person name="Harkins D."/>
            <person name="Montgomery R."/>
            <person name="Ziemer C."/>
            <person name="Klaassens E."/>
            <person name="Ocuiv P."/>
            <person name="Morrison M."/>
        </authorList>
    </citation>
    <scope>NUCLEOTIDE SEQUENCE [LARGE SCALE GENOMIC DNA]</scope>
    <source>
        <strain evidence="2 3">8</strain>
    </source>
</reference>